<dbReference type="EMBL" id="FNLC01000001">
    <property type="protein sequence ID" value="SDQ20415.1"/>
    <property type="molecule type" value="Genomic_DNA"/>
</dbReference>
<evidence type="ECO:0000313" key="3">
    <source>
        <dbReference type="Proteomes" id="UP000198848"/>
    </source>
</evidence>
<dbReference type="Pfam" id="PF24033">
    <property type="entry name" value="DUF7342"/>
    <property type="match status" value="1"/>
</dbReference>
<proteinExistence type="predicted"/>
<dbReference type="RefSeq" id="WP_090375685.1">
    <property type="nucleotide sequence ID" value="NZ_FNLC01000001.1"/>
</dbReference>
<dbReference type="Proteomes" id="UP000198848">
    <property type="component" value="Unassembled WGS sequence"/>
</dbReference>
<dbReference type="OrthoDB" id="240032at2157"/>
<evidence type="ECO:0000256" key="1">
    <source>
        <dbReference type="SAM" id="MobiDB-lite"/>
    </source>
</evidence>
<dbReference type="AlphaFoldDB" id="A0A1H0YYZ8"/>
<accession>A0A1H0YYZ8</accession>
<dbReference type="STRING" id="1095778.SAMN04489842_0066"/>
<dbReference type="InterPro" id="IPR011991">
    <property type="entry name" value="ArsR-like_HTH"/>
</dbReference>
<dbReference type="Gene3D" id="1.10.10.10">
    <property type="entry name" value="Winged helix-like DNA-binding domain superfamily/Winged helix DNA-binding domain"/>
    <property type="match status" value="1"/>
</dbReference>
<dbReference type="InterPro" id="IPR055766">
    <property type="entry name" value="DUF7342"/>
</dbReference>
<organism evidence="2 3">
    <name type="scientific">Natronobacterium texcoconense</name>
    <dbReference type="NCBI Taxonomy" id="1095778"/>
    <lineage>
        <taxon>Archaea</taxon>
        <taxon>Methanobacteriati</taxon>
        <taxon>Methanobacteriota</taxon>
        <taxon>Stenosarchaea group</taxon>
        <taxon>Halobacteria</taxon>
        <taxon>Halobacteriales</taxon>
        <taxon>Natrialbaceae</taxon>
        <taxon>Natronobacterium</taxon>
    </lineage>
</organism>
<reference evidence="3" key="1">
    <citation type="submission" date="2016-10" db="EMBL/GenBank/DDBJ databases">
        <authorList>
            <person name="Varghese N."/>
            <person name="Submissions S."/>
        </authorList>
    </citation>
    <scope>NUCLEOTIDE SEQUENCE [LARGE SCALE GENOMIC DNA]</scope>
    <source>
        <strain evidence="3">DSM 24767</strain>
    </source>
</reference>
<dbReference type="SUPFAM" id="SSF46785">
    <property type="entry name" value="Winged helix' DNA-binding domain"/>
    <property type="match status" value="1"/>
</dbReference>
<dbReference type="InterPro" id="IPR036388">
    <property type="entry name" value="WH-like_DNA-bd_sf"/>
</dbReference>
<feature type="region of interest" description="Disordered" evidence="1">
    <location>
        <begin position="168"/>
        <end position="192"/>
    </location>
</feature>
<name>A0A1H0YYZ8_NATTX</name>
<dbReference type="InterPro" id="IPR036390">
    <property type="entry name" value="WH_DNA-bd_sf"/>
</dbReference>
<keyword evidence="3" id="KW-1185">Reference proteome</keyword>
<sequence>MPEEPLWEGNVNDAVVDEWKAETSPFDRVKEVLLETTSYQYAKSIAKRARVSEPSARKHLNTLAEAGYADTDDAGKGTRYKRSRETVAMSRIQELHSELTKDELVDGIRDLKSQIRQFQDEYDAIDPDELAVELEADDGDGWTAVSRWRALEENLKLAQAALSLYDFDPDGESGSASDSRGSFANDAGDLPA</sequence>
<dbReference type="CDD" id="cd00090">
    <property type="entry name" value="HTH_ARSR"/>
    <property type="match status" value="1"/>
</dbReference>
<gene>
    <name evidence="2" type="ORF">SAMN04489842_0066</name>
</gene>
<evidence type="ECO:0000313" key="2">
    <source>
        <dbReference type="EMBL" id="SDQ20415.1"/>
    </source>
</evidence>
<protein>
    <submittedName>
        <fullName evidence="2">Uncharacterized protein</fullName>
    </submittedName>
</protein>